<name>A0A8T1YUK5_9BRAS</name>
<reference evidence="1 2" key="1">
    <citation type="submission" date="2020-12" db="EMBL/GenBank/DDBJ databases">
        <title>Concerted genomic and epigenomic changes stabilize Arabidopsis allopolyploids.</title>
        <authorList>
            <person name="Chen Z."/>
        </authorList>
    </citation>
    <scope>NUCLEOTIDE SEQUENCE [LARGE SCALE GENOMIC DNA]</scope>
    <source>
        <strain evidence="1">Allo738</strain>
        <tissue evidence="1">Leaf</tissue>
    </source>
</reference>
<evidence type="ECO:0000313" key="2">
    <source>
        <dbReference type="Proteomes" id="UP000694240"/>
    </source>
</evidence>
<dbReference type="Proteomes" id="UP000694240">
    <property type="component" value="Chromosome 11"/>
</dbReference>
<gene>
    <name evidence="1" type="ORF">ISN45_Aa06g006850</name>
</gene>
<protein>
    <submittedName>
        <fullName evidence="1">Uncharacterized protein</fullName>
    </submittedName>
</protein>
<accession>A0A8T1YUK5</accession>
<dbReference type="AlphaFoldDB" id="A0A8T1YUK5"/>
<proteinExistence type="predicted"/>
<comment type="caution">
    <text evidence="1">The sequence shown here is derived from an EMBL/GenBank/DDBJ whole genome shotgun (WGS) entry which is preliminary data.</text>
</comment>
<sequence>MLKLSFSLPLSTGAGEISDQHNLDYCDELTIIDSNRVLDGETCPKRIPWCSTTSSILSNQLQILLMVLRKPGSRSEAMINRRRIRISHVRRVLSSVLRQVSSSLFTWFF</sequence>
<evidence type="ECO:0000313" key="1">
    <source>
        <dbReference type="EMBL" id="KAG7549843.1"/>
    </source>
</evidence>
<organism evidence="1 2">
    <name type="scientific">Arabidopsis thaliana x Arabidopsis arenosa</name>
    <dbReference type="NCBI Taxonomy" id="1240361"/>
    <lineage>
        <taxon>Eukaryota</taxon>
        <taxon>Viridiplantae</taxon>
        <taxon>Streptophyta</taxon>
        <taxon>Embryophyta</taxon>
        <taxon>Tracheophyta</taxon>
        <taxon>Spermatophyta</taxon>
        <taxon>Magnoliopsida</taxon>
        <taxon>eudicotyledons</taxon>
        <taxon>Gunneridae</taxon>
        <taxon>Pentapetalae</taxon>
        <taxon>rosids</taxon>
        <taxon>malvids</taxon>
        <taxon>Brassicales</taxon>
        <taxon>Brassicaceae</taxon>
        <taxon>Camelineae</taxon>
        <taxon>Arabidopsis</taxon>
    </lineage>
</organism>
<keyword evidence="2" id="KW-1185">Reference proteome</keyword>
<dbReference type="EMBL" id="JAEFBK010000011">
    <property type="protein sequence ID" value="KAG7549843.1"/>
    <property type="molecule type" value="Genomic_DNA"/>
</dbReference>